<dbReference type="EMBL" id="JABBWK010000118">
    <property type="protein sequence ID" value="KAG1891890.1"/>
    <property type="molecule type" value="Genomic_DNA"/>
</dbReference>
<protein>
    <submittedName>
        <fullName evidence="1">Uncharacterized protein</fullName>
    </submittedName>
</protein>
<dbReference type="AlphaFoldDB" id="A0AAD4DRV3"/>
<dbReference type="GeneID" id="64672071"/>
<sequence>MPFEIPFIIECVYPLMSIDVNHAVSTASPELTTIHADECLLHCYKGVYYNIPVQVKSRQLLFYVICGSHIGVMAGWENALNCVLGIANPDYREVESVALGEQLVREAIDQGRIEMVEPVLSMPYDLKRLFLPQCLCEDSGSHLSLKLTSYCPSVSHVKEERSKVKTPLQSIGQLTKGRERDKRVSGLCEVHVAPKALRQHIEDDCSVQPNLISQSAYG</sequence>
<evidence type="ECO:0000313" key="2">
    <source>
        <dbReference type="Proteomes" id="UP001195769"/>
    </source>
</evidence>
<accession>A0AAD4DRV3</accession>
<evidence type="ECO:0000313" key="1">
    <source>
        <dbReference type="EMBL" id="KAG1891890.1"/>
    </source>
</evidence>
<gene>
    <name evidence="1" type="ORF">F5891DRAFT_986449</name>
</gene>
<organism evidence="1 2">
    <name type="scientific">Suillus fuscotomentosus</name>
    <dbReference type="NCBI Taxonomy" id="1912939"/>
    <lineage>
        <taxon>Eukaryota</taxon>
        <taxon>Fungi</taxon>
        <taxon>Dikarya</taxon>
        <taxon>Basidiomycota</taxon>
        <taxon>Agaricomycotina</taxon>
        <taxon>Agaricomycetes</taxon>
        <taxon>Agaricomycetidae</taxon>
        <taxon>Boletales</taxon>
        <taxon>Suillineae</taxon>
        <taxon>Suillaceae</taxon>
        <taxon>Suillus</taxon>
    </lineage>
</organism>
<proteinExistence type="predicted"/>
<name>A0AAD4DRV3_9AGAM</name>
<reference evidence="1" key="1">
    <citation type="journal article" date="2020" name="New Phytol.">
        <title>Comparative genomics reveals dynamic genome evolution in host specialist ectomycorrhizal fungi.</title>
        <authorList>
            <person name="Lofgren L.A."/>
            <person name="Nguyen N.H."/>
            <person name="Vilgalys R."/>
            <person name="Ruytinx J."/>
            <person name="Liao H.L."/>
            <person name="Branco S."/>
            <person name="Kuo A."/>
            <person name="LaButti K."/>
            <person name="Lipzen A."/>
            <person name="Andreopoulos W."/>
            <person name="Pangilinan J."/>
            <person name="Riley R."/>
            <person name="Hundley H."/>
            <person name="Na H."/>
            <person name="Barry K."/>
            <person name="Grigoriev I.V."/>
            <person name="Stajich J.E."/>
            <person name="Kennedy P.G."/>
        </authorList>
    </citation>
    <scope>NUCLEOTIDE SEQUENCE</scope>
    <source>
        <strain evidence="1">FC203</strain>
    </source>
</reference>
<keyword evidence="2" id="KW-1185">Reference proteome</keyword>
<dbReference type="RefSeq" id="XP_041218366.1">
    <property type="nucleotide sequence ID" value="XM_041377773.1"/>
</dbReference>
<dbReference type="Proteomes" id="UP001195769">
    <property type="component" value="Unassembled WGS sequence"/>
</dbReference>
<comment type="caution">
    <text evidence="1">The sequence shown here is derived from an EMBL/GenBank/DDBJ whole genome shotgun (WGS) entry which is preliminary data.</text>
</comment>